<evidence type="ECO:0000256" key="4">
    <source>
        <dbReference type="ARBA" id="ARBA00004535"/>
    </source>
</evidence>
<accession>D1FXT3</accession>
<reference evidence="15 17" key="3">
    <citation type="submission" date="2015-04" db="EMBL/GenBank/DDBJ databases">
        <title>Diversity among historical and modern clinical isolates of feline herpesvirus 1.</title>
        <authorList>
            <person name="Vaz P.K."/>
            <person name="Job N."/>
            <person name="Horsington J."/>
            <person name="Hartley C.A."/>
            <person name="Ficorilli N."/>
            <person name="Browning G.F."/>
            <person name="Devlin J.M."/>
        </authorList>
    </citation>
    <scope>NUCLEOTIDE SEQUENCE [LARGE SCALE GENOMIC DNA]</scope>
    <source>
        <strain evidence="15">Feligen</strain>
    </source>
</reference>
<dbReference type="GeneID" id="8658538"/>
<evidence type="ECO:0000313" key="15">
    <source>
        <dbReference type="EMBL" id="ANG65574.1"/>
    </source>
</evidence>
<organism evidence="14 18">
    <name type="scientific">Feline herpesvirus 1</name>
    <name type="common">FeHV-1</name>
    <name type="synonym">Feline viral rhinotracheitis virus</name>
    <dbReference type="NCBI Taxonomy" id="10334"/>
    <lineage>
        <taxon>Viruses</taxon>
        <taxon>Duplodnaviria</taxon>
        <taxon>Heunggongvirae</taxon>
        <taxon>Peploviricota</taxon>
        <taxon>Herviviricetes</taxon>
        <taxon>Herpesvirales</taxon>
        <taxon>Orthoherpesviridae</taxon>
        <taxon>Alphaherpesvirinae</taxon>
        <taxon>Varicellovirus</taxon>
        <taxon>Varicellovirus felidalpha1</taxon>
    </lineage>
</organism>
<evidence type="ECO:0000313" key="18">
    <source>
        <dbReference type="Proteomes" id="UP000149016"/>
    </source>
</evidence>
<dbReference type="GO" id="GO:0019033">
    <property type="term" value="C:viral tegument"/>
    <property type="evidence" value="ECO:0007669"/>
    <property type="project" value="UniProtKB-SubCell"/>
</dbReference>
<dbReference type="Proteomes" id="UP000149016">
    <property type="component" value="Segment"/>
</dbReference>
<evidence type="ECO:0000256" key="13">
    <source>
        <dbReference type="SAM" id="MobiDB-lite"/>
    </source>
</evidence>
<protein>
    <recommendedName>
        <fullName evidence="6">Tegument protein VP22</fullName>
    </recommendedName>
</protein>
<feature type="region of interest" description="Disordered" evidence="13">
    <location>
        <begin position="296"/>
        <end position="345"/>
    </location>
</feature>
<evidence type="ECO:0000256" key="2">
    <source>
        <dbReference type="ARBA" id="ARBA00004147"/>
    </source>
</evidence>
<dbReference type="GO" id="GO:0044177">
    <property type="term" value="C:host cell Golgi apparatus"/>
    <property type="evidence" value="ECO:0007669"/>
    <property type="project" value="UniProtKB-SubCell"/>
</dbReference>
<sequence>MSNAGHPIKDPGLVDIGIHIHRPRSVVFAMAGRRQPAGRTTETPPRVPKNKPTVPLKQVQNRLIMENPLYDTRFFDEDIYEAPSNVNNKDYEVVYENLDNPYNTEHIYEVEEDPLYDYAICGSSTNHHKKKDRPSTDKTTLVRRPAMVMRHPTQLPVADPKERCKTGSDTKLAACSSMGCGSPRSTPPSPTPVKPRAAPGTNKVIAGKTLAFSGTPRTSSTPWRGATHLFNKNIFCGAMAKVAARHAADAAASIWDMEPPSNNDELERLLKKAVIRVTVCEGLNLLHTANNVQSSAVQASPCVSKTMPTPVPSDAVVRPKTRSSSKSRRRSIGKPRLGDFDGDSD</sequence>
<evidence type="ECO:0000256" key="10">
    <source>
        <dbReference type="ARBA" id="ARBA00022812"/>
    </source>
</evidence>
<keyword evidence="18" id="KW-1185">Reference proteome</keyword>
<evidence type="ECO:0000256" key="1">
    <source>
        <dbReference type="ARBA" id="ARBA00004136"/>
    </source>
</evidence>
<dbReference type="EMBL" id="FJ478159">
    <property type="protein sequence ID" value="ACT88309.1"/>
    <property type="molecule type" value="Genomic_DNA"/>
</dbReference>
<keyword evidence="8" id="KW-1048">Host nucleus</keyword>
<evidence type="ECO:0000313" key="16">
    <source>
        <dbReference type="EMBL" id="AVR53433.1"/>
    </source>
</evidence>
<dbReference type="Proteomes" id="UP000098246">
    <property type="component" value="Segment"/>
</dbReference>
<reference evidence="16" key="4">
    <citation type="submission" date="2018-03" db="EMBL/GenBank/DDBJ databases">
        <title>Feline Herpesvirus 1 isolate HR-1.</title>
        <authorList>
            <person name="Tian J."/>
            <person name="Liu Y."/>
            <person name="Liu X."/>
            <person name="Sun X."/>
            <person name="Zhang J."/>
            <person name="Qu L."/>
        </authorList>
    </citation>
    <scope>NUCLEOTIDE SEQUENCE</scope>
    <source>
        <strain evidence="16">HR-1</strain>
    </source>
</reference>
<evidence type="ECO:0000256" key="3">
    <source>
        <dbReference type="ARBA" id="ARBA00004192"/>
    </source>
</evidence>
<keyword evidence="7" id="KW-0597">Phosphoprotein</keyword>
<feature type="compositionally biased region" description="Polar residues" evidence="13">
    <location>
        <begin position="296"/>
        <end position="307"/>
    </location>
</feature>
<evidence type="ECO:0000313" key="17">
    <source>
        <dbReference type="Proteomes" id="UP000098246"/>
    </source>
</evidence>
<evidence type="ECO:0000313" key="14">
    <source>
        <dbReference type="EMBL" id="ACT88309.1"/>
    </source>
</evidence>
<dbReference type="RefSeq" id="YP_003331530.1">
    <property type="nucleotide sequence ID" value="NC_013590.2"/>
</dbReference>
<feature type="compositionally biased region" description="Basic residues" evidence="13">
    <location>
        <begin position="319"/>
        <end position="333"/>
    </location>
</feature>
<feature type="region of interest" description="Disordered" evidence="13">
    <location>
        <begin position="32"/>
        <end position="53"/>
    </location>
</feature>
<evidence type="ECO:0000256" key="8">
    <source>
        <dbReference type="ARBA" id="ARBA00022562"/>
    </source>
</evidence>
<keyword evidence="10" id="KW-1040">Host Golgi apparatus</keyword>
<evidence type="ECO:0000256" key="5">
    <source>
        <dbReference type="ARBA" id="ARBA00005604"/>
    </source>
</evidence>
<evidence type="ECO:0000256" key="7">
    <source>
        <dbReference type="ARBA" id="ARBA00022553"/>
    </source>
</evidence>
<reference evidence="14" key="1">
    <citation type="submission" date="2009-12" db="EMBL/GenBank/DDBJ databases">
        <authorList>
            <person name="Tai S.-H."/>
            <person name="Niikura M."/>
            <person name="Cheng H.H."/>
            <person name="Kruger J.M."/>
            <person name="Wise A.G."/>
            <person name="Maes R.K."/>
        </authorList>
    </citation>
    <scope>NUCLEOTIDE SEQUENCE</scope>
    <source>
        <strain evidence="14">C-27</strain>
    </source>
</reference>
<keyword evidence="12" id="KW-1035">Host cytoplasm</keyword>
<dbReference type="GO" id="GO:0042025">
    <property type="term" value="C:host cell nucleus"/>
    <property type="evidence" value="ECO:0007669"/>
    <property type="project" value="UniProtKB-SubCell"/>
</dbReference>
<dbReference type="KEGG" id="vg:8658538"/>
<evidence type="ECO:0000256" key="6">
    <source>
        <dbReference type="ARBA" id="ARBA00014377"/>
    </source>
</evidence>
<evidence type="ECO:0000256" key="11">
    <source>
        <dbReference type="ARBA" id="ARBA00022844"/>
    </source>
</evidence>
<keyword evidence="11" id="KW-0946">Virion</keyword>
<dbReference type="SMR" id="D1FXT3"/>
<name>D1FXT3_FHV1</name>
<dbReference type="EMBL" id="MH027322">
    <property type="protein sequence ID" value="AVR53433.1"/>
    <property type="molecule type" value="mRNA"/>
</dbReference>
<evidence type="ECO:0000256" key="9">
    <source>
        <dbReference type="ARBA" id="ARBA00022580"/>
    </source>
</evidence>
<gene>
    <name evidence="14" type="primary">UL49</name>
</gene>
<organismHost>
    <name type="scientific">Felidae</name>
    <name type="common">cat family</name>
    <dbReference type="NCBI Taxonomy" id="9681"/>
</organismHost>
<dbReference type="EMBL" id="KR296657">
    <property type="protein sequence ID" value="ANG65574.1"/>
    <property type="molecule type" value="Genomic_DNA"/>
</dbReference>
<dbReference type="OrthoDB" id="18189at10239"/>
<comment type="similarity">
    <text evidence="5">Belongs to the alphaherpesvirinae VP22 tegument protein family.</text>
</comment>
<evidence type="ECO:0000256" key="12">
    <source>
        <dbReference type="ARBA" id="ARBA00023200"/>
    </source>
</evidence>
<comment type="subcellular location">
    <subcellularLocation>
        <location evidence="1">Host Golgi apparatus</location>
    </subcellularLocation>
    <subcellularLocation>
        <location evidence="3">Host cytoplasm</location>
    </subcellularLocation>
    <subcellularLocation>
        <location evidence="2">Host nucleus</location>
    </subcellularLocation>
    <subcellularLocation>
        <location evidence="4">Virion tegument</location>
    </subcellularLocation>
</comment>
<dbReference type="Pfam" id="PF04823">
    <property type="entry name" value="Herpes_UL49_2"/>
    <property type="match status" value="1"/>
</dbReference>
<proteinExistence type="evidence at transcript level"/>
<keyword evidence="9" id="KW-0920">Virion tegument</keyword>
<feature type="region of interest" description="Disordered" evidence="13">
    <location>
        <begin position="175"/>
        <end position="200"/>
    </location>
</feature>
<reference evidence="14 18" key="2">
    <citation type="journal article" date="2010" name="Virology">
        <title>Complete genomic sequence and an infectious BAC clone of feline herpesvirus-1 (FHV-1).</title>
        <authorList>
            <person name="Tai S.H."/>
            <person name="Niikura M."/>
            <person name="Cheng H.H."/>
            <person name="Kruger J.M."/>
            <person name="Wise A.G."/>
            <person name="Maes R.K."/>
        </authorList>
    </citation>
    <scope>NUCLEOTIDE SEQUENCE [LARGE SCALE GENOMIC DNA]</scope>
    <source>
        <strain evidence="14">C-27</strain>
    </source>
</reference>
<dbReference type="InterPro" id="IPR006908">
    <property type="entry name" value="Herpes_UL49"/>
</dbReference>